<dbReference type="EMBL" id="BJYS01000023">
    <property type="protein sequence ID" value="GEO05390.1"/>
    <property type="molecule type" value="Genomic_DNA"/>
</dbReference>
<keyword evidence="2" id="KW-1185">Reference proteome</keyword>
<accession>A0A512B0A4</accession>
<dbReference type="Gene3D" id="1.50.10.20">
    <property type="match status" value="1"/>
</dbReference>
<name>A0A512B0A4_9BACT</name>
<sequence>MLLYQRANGGWPQYKGNATDYRKKITVAQKAQLLIDKTLPDATIDDKSTTYEINYLVKAHAQTRNPEYLKAAEKGINYLLQAQYPNGGWSQSYPDTSSYHKHITFNDGAMTDALGVLKSTAEKIDGYSAVDKKIAAKAKTAVAKGVQCILKAQYYQNGVLTAWGAQHHYKTLQPTSARKFELASLSSSESVAVLEFLMSIPNPSPEIKQAVRAAVAWLDKVKITGITTQRITDATQPTGREVKVLENPQAVSWARFYELETNKPIFTGRDGIKRYTLAEIENERRVGYSWYNTRPAKLLSTDYPAWVKKWEK</sequence>
<gene>
    <name evidence="1" type="ORF">AAE02nite_30540</name>
</gene>
<evidence type="ECO:0000313" key="1">
    <source>
        <dbReference type="EMBL" id="GEO05390.1"/>
    </source>
</evidence>
<organism evidence="1 2">
    <name type="scientific">Adhaeribacter aerolatus</name>
    <dbReference type="NCBI Taxonomy" id="670289"/>
    <lineage>
        <taxon>Bacteria</taxon>
        <taxon>Pseudomonadati</taxon>
        <taxon>Bacteroidota</taxon>
        <taxon>Cytophagia</taxon>
        <taxon>Cytophagales</taxon>
        <taxon>Hymenobacteraceae</taxon>
        <taxon>Adhaeribacter</taxon>
    </lineage>
</organism>
<keyword evidence="1" id="KW-0456">Lyase</keyword>
<proteinExistence type="predicted"/>
<evidence type="ECO:0000313" key="2">
    <source>
        <dbReference type="Proteomes" id="UP000321532"/>
    </source>
</evidence>
<dbReference type="SUPFAM" id="SSF81853">
    <property type="entry name" value="Family 10 polysaccharide lyase"/>
    <property type="match status" value="1"/>
</dbReference>
<dbReference type="NCBIfam" id="TIGR02474">
    <property type="entry name" value="pec_lyase"/>
    <property type="match status" value="1"/>
</dbReference>
<dbReference type="Pfam" id="PF09492">
    <property type="entry name" value="Pec_lyase"/>
    <property type="match status" value="1"/>
</dbReference>
<dbReference type="GO" id="GO:0016829">
    <property type="term" value="F:lyase activity"/>
    <property type="evidence" value="ECO:0007669"/>
    <property type="project" value="UniProtKB-KW"/>
</dbReference>
<dbReference type="InterPro" id="IPR012669">
    <property type="entry name" value="Pectate_lyase"/>
</dbReference>
<protein>
    <submittedName>
        <fullName evidence="1">Pectate lyase</fullName>
    </submittedName>
</protein>
<reference evidence="1 2" key="1">
    <citation type="submission" date="2019-07" db="EMBL/GenBank/DDBJ databases">
        <title>Whole genome shotgun sequence of Adhaeribacter aerolatus NBRC 106133.</title>
        <authorList>
            <person name="Hosoyama A."/>
            <person name="Uohara A."/>
            <person name="Ohji S."/>
            <person name="Ichikawa N."/>
        </authorList>
    </citation>
    <scope>NUCLEOTIDE SEQUENCE [LARGE SCALE GENOMIC DNA]</scope>
    <source>
        <strain evidence="1 2">NBRC 106133</strain>
    </source>
</reference>
<comment type="caution">
    <text evidence="1">The sequence shown here is derived from an EMBL/GenBank/DDBJ whole genome shotgun (WGS) entry which is preliminary data.</text>
</comment>
<dbReference type="AlphaFoldDB" id="A0A512B0A4"/>
<dbReference type="Proteomes" id="UP000321532">
    <property type="component" value="Unassembled WGS sequence"/>
</dbReference>